<keyword evidence="1" id="KW-0812">Transmembrane</keyword>
<dbReference type="Proteomes" id="UP000317238">
    <property type="component" value="Unassembled WGS sequence"/>
</dbReference>
<evidence type="ECO:0000313" key="3">
    <source>
        <dbReference type="Proteomes" id="UP000317238"/>
    </source>
</evidence>
<evidence type="ECO:0000313" key="2">
    <source>
        <dbReference type="EMBL" id="TWT72096.1"/>
    </source>
</evidence>
<gene>
    <name evidence="2" type="ORF">Pan14r_44130</name>
</gene>
<feature type="transmembrane region" description="Helical" evidence="1">
    <location>
        <begin position="72"/>
        <end position="97"/>
    </location>
</feature>
<accession>A0A5C5Y8T6</accession>
<keyword evidence="1" id="KW-1133">Transmembrane helix</keyword>
<dbReference type="OrthoDB" id="9870913at2"/>
<keyword evidence="3" id="KW-1185">Reference proteome</keyword>
<name>A0A5C5Y8T6_9PLAN</name>
<feature type="transmembrane region" description="Helical" evidence="1">
    <location>
        <begin position="47"/>
        <end position="66"/>
    </location>
</feature>
<dbReference type="RefSeq" id="WP_145293765.1">
    <property type="nucleotide sequence ID" value="NZ_CP036319.1"/>
</dbReference>
<protein>
    <submittedName>
        <fullName evidence="2">Uncharacterized protein</fullName>
    </submittedName>
</protein>
<proteinExistence type="predicted"/>
<dbReference type="AlphaFoldDB" id="A0A5C5Y8T6"/>
<comment type="caution">
    <text evidence="2">The sequence shown here is derived from an EMBL/GenBank/DDBJ whole genome shotgun (WGS) entry which is preliminary data.</text>
</comment>
<evidence type="ECO:0000256" key="1">
    <source>
        <dbReference type="SAM" id="Phobius"/>
    </source>
</evidence>
<organism evidence="2 3">
    <name type="scientific">Crateriforma conspicua</name>
    <dbReference type="NCBI Taxonomy" id="2527996"/>
    <lineage>
        <taxon>Bacteria</taxon>
        <taxon>Pseudomonadati</taxon>
        <taxon>Planctomycetota</taxon>
        <taxon>Planctomycetia</taxon>
        <taxon>Planctomycetales</taxon>
        <taxon>Planctomycetaceae</taxon>
        <taxon>Crateriforma</taxon>
    </lineage>
</organism>
<reference evidence="2 3" key="1">
    <citation type="submission" date="2019-02" db="EMBL/GenBank/DDBJ databases">
        <title>Deep-cultivation of Planctomycetes and their phenomic and genomic characterization uncovers novel biology.</title>
        <authorList>
            <person name="Wiegand S."/>
            <person name="Jogler M."/>
            <person name="Boedeker C."/>
            <person name="Pinto D."/>
            <person name="Vollmers J."/>
            <person name="Rivas-Marin E."/>
            <person name="Kohn T."/>
            <person name="Peeters S.H."/>
            <person name="Heuer A."/>
            <person name="Rast P."/>
            <person name="Oberbeckmann S."/>
            <person name="Bunk B."/>
            <person name="Jeske O."/>
            <person name="Meyerdierks A."/>
            <person name="Storesund J.E."/>
            <person name="Kallscheuer N."/>
            <person name="Luecker S."/>
            <person name="Lage O.M."/>
            <person name="Pohl T."/>
            <person name="Merkel B.J."/>
            <person name="Hornburger P."/>
            <person name="Mueller R.-W."/>
            <person name="Bruemmer F."/>
            <person name="Labrenz M."/>
            <person name="Spormann A.M."/>
            <person name="Op Den Camp H."/>
            <person name="Overmann J."/>
            <person name="Amann R."/>
            <person name="Jetten M.S.M."/>
            <person name="Mascher T."/>
            <person name="Medema M.H."/>
            <person name="Devos D.P."/>
            <person name="Kaster A.-K."/>
            <person name="Ovreas L."/>
            <person name="Rohde M."/>
            <person name="Galperin M.Y."/>
            <person name="Jogler C."/>
        </authorList>
    </citation>
    <scope>NUCLEOTIDE SEQUENCE [LARGE SCALE GENOMIC DNA]</scope>
    <source>
        <strain evidence="2 3">Pan14r</strain>
    </source>
</reference>
<sequence length="104" mass="11334">MDDHEIGILTFLLLGFVLMFLPNAILARRKGSQSEAEAIPNPKPWQIWLAVLAFLQAIAFVVIAIACEAAGTHWIVGLLCVSGSFLCSVTVLGLFGLRPRHFLS</sequence>
<keyword evidence="1" id="KW-0472">Membrane</keyword>
<dbReference type="EMBL" id="SJPL01000001">
    <property type="protein sequence ID" value="TWT72096.1"/>
    <property type="molecule type" value="Genomic_DNA"/>
</dbReference>
<feature type="transmembrane region" description="Helical" evidence="1">
    <location>
        <begin position="6"/>
        <end position="26"/>
    </location>
</feature>